<evidence type="ECO:0000256" key="8">
    <source>
        <dbReference type="ARBA" id="ARBA00022840"/>
    </source>
</evidence>
<evidence type="ECO:0000313" key="17">
    <source>
        <dbReference type="EMBL" id="QDG51373.1"/>
    </source>
</evidence>
<keyword evidence="5 13" id="KW-0597">Phosphoprotein</keyword>
<evidence type="ECO:0000313" key="18">
    <source>
        <dbReference type="Proteomes" id="UP000315995"/>
    </source>
</evidence>
<protein>
    <recommendedName>
        <fullName evidence="3">histidine kinase</fullName>
        <ecNumber evidence="3">2.7.13.3</ecNumber>
    </recommendedName>
</protein>
<dbReference type="EMBL" id="CP041186">
    <property type="protein sequence ID" value="QDG51373.1"/>
    <property type="molecule type" value="Genomic_DNA"/>
</dbReference>
<evidence type="ECO:0000256" key="3">
    <source>
        <dbReference type="ARBA" id="ARBA00012438"/>
    </source>
</evidence>
<evidence type="ECO:0000256" key="12">
    <source>
        <dbReference type="PROSITE-ProRule" id="PRU00110"/>
    </source>
</evidence>
<dbReference type="OrthoDB" id="5378360at2"/>
<evidence type="ECO:0000256" key="1">
    <source>
        <dbReference type="ARBA" id="ARBA00000085"/>
    </source>
</evidence>
<comment type="catalytic activity">
    <reaction evidence="1">
        <text>ATP + protein L-histidine = ADP + protein N-phospho-L-histidine.</text>
        <dbReference type="EC" id="2.7.13.3"/>
    </reaction>
</comment>
<dbReference type="Pfam" id="PF00072">
    <property type="entry name" value="Response_reg"/>
    <property type="match status" value="1"/>
</dbReference>
<dbReference type="CDD" id="cd17546">
    <property type="entry name" value="REC_hyHK_CKI1_RcsC-like"/>
    <property type="match status" value="1"/>
</dbReference>
<dbReference type="Gene3D" id="3.30.565.10">
    <property type="entry name" value="Histidine kinase-like ATPase, C-terminal domain"/>
    <property type="match status" value="1"/>
</dbReference>
<evidence type="ECO:0000256" key="7">
    <source>
        <dbReference type="ARBA" id="ARBA00022741"/>
    </source>
</evidence>
<accession>A0A5B8Y4L9</accession>
<dbReference type="InterPro" id="IPR011006">
    <property type="entry name" value="CheY-like_superfamily"/>
</dbReference>
<evidence type="ECO:0000259" key="15">
    <source>
        <dbReference type="PROSITE" id="PS50110"/>
    </source>
</evidence>
<dbReference type="CDD" id="cd00088">
    <property type="entry name" value="HPT"/>
    <property type="match status" value="1"/>
</dbReference>
<evidence type="ECO:0000256" key="10">
    <source>
        <dbReference type="ARBA" id="ARBA00023012"/>
    </source>
</evidence>
<feature type="modified residue" description="Phosphohistidine" evidence="12">
    <location>
        <position position="863"/>
    </location>
</feature>
<dbReference type="SUPFAM" id="SSF55785">
    <property type="entry name" value="PYP-like sensor domain (PAS domain)"/>
    <property type="match status" value="2"/>
</dbReference>
<keyword evidence="6" id="KW-0812">Transmembrane</keyword>
<dbReference type="AlphaFoldDB" id="A0A4Y6PT17"/>
<evidence type="ECO:0000256" key="5">
    <source>
        <dbReference type="ARBA" id="ARBA00022553"/>
    </source>
</evidence>
<dbReference type="PANTHER" id="PTHR45339">
    <property type="entry name" value="HYBRID SIGNAL TRANSDUCTION HISTIDINE KINASE J"/>
    <property type="match status" value="1"/>
</dbReference>
<keyword evidence="9" id="KW-1133">Transmembrane helix</keyword>
<dbReference type="InterPro" id="IPR003661">
    <property type="entry name" value="HisK_dim/P_dom"/>
</dbReference>
<dbReference type="PROSITE" id="PS50894">
    <property type="entry name" value="HPT"/>
    <property type="match status" value="1"/>
</dbReference>
<dbReference type="SUPFAM" id="SSF47226">
    <property type="entry name" value="Histidine-containing phosphotransfer domain, HPT domain"/>
    <property type="match status" value="1"/>
</dbReference>
<dbReference type="InterPro" id="IPR036890">
    <property type="entry name" value="HATPase_C_sf"/>
</dbReference>
<evidence type="ECO:0000256" key="9">
    <source>
        <dbReference type="ARBA" id="ARBA00022989"/>
    </source>
</evidence>
<dbReference type="InterPro" id="IPR013655">
    <property type="entry name" value="PAS_fold_3"/>
</dbReference>
<organism evidence="17 18">
    <name type="scientific">Persicimonas caeni</name>
    <dbReference type="NCBI Taxonomy" id="2292766"/>
    <lineage>
        <taxon>Bacteria</taxon>
        <taxon>Deltaproteobacteria</taxon>
        <taxon>Bradymonadales</taxon>
        <taxon>Bradymonadaceae</taxon>
        <taxon>Persicimonas</taxon>
    </lineage>
</organism>
<keyword evidence="7" id="KW-0547">Nucleotide-binding</keyword>
<dbReference type="SMART" id="SM00388">
    <property type="entry name" value="HisKA"/>
    <property type="match status" value="1"/>
</dbReference>
<dbReference type="PANTHER" id="PTHR45339:SF1">
    <property type="entry name" value="HYBRID SIGNAL TRANSDUCTION HISTIDINE KINASE J"/>
    <property type="match status" value="1"/>
</dbReference>
<dbReference type="Gene3D" id="3.40.50.2300">
    <property type="match status" value="2"/>
</dbReference>
<keyword evidence="10" id="KW-0902">Two-component regulatory system</keyword>
<dbReference type="Gene3D" id="3.30.450.20">
    <property type="entry name" value="PAS domain"/>
    <property type="match status" value="2"/>
</dbReference>
<evidence type="ECO:0000259" key="14">
    <source>
        <dbReference type="PROSITE" id="PS50109"/>
    </source>
</evidence>
<accession>A0A4Y6PT17</accession>
<evidence type="ECO:0000256" key="6">
    <source>
        <dbReference type="ARBA" id="ARBA00022692"/>
    </source>
</evidence>
<dbReference type="InterPro" id="IPR036641">
    <property type="entry name" value="HPT_dom_sf"/>
</dbReference>
<dbReference type="GO" id="GO:0005524">
    <property type="term" value="F:ATP binding"/>
    <property type="evidence" value="ECO:0007669"/>
    <property type="project" value="UniProtKB-KW"/>
</dbReference>
<dbReference type="GO" id="GO:0000155">
    <property type="term" value="F:phosphorelay sensor kinase activity"/>
    <property type="evidence" value="ECO:0007669"/>
    <property type="project" value="InterPro"/>
</dbReference>
<dbReference type="SMART" id="SM00448">
    <property type="entry name" value="REC"/>
    <property type="match status" value="1"/>
</dbReference>
<evidence type="ECO:0000259" key="16">
    <source>
        <dbReference type="PROSITE" id="PS50894"/>
    </source>
</evidence>
<dbReference type="InterPro" id="IPR035965">
    <property type="entry name" value="PAS-like_dom_sf"/>
</dbReference>
<dbReference type="InterPro" id="IPR036097">
    <property type="entry name" value="HisK_dim/P_sf"/>
</dbReference>
<dbReference type="Pfam" id="PF02518">
    <property type="entry name" value="HATPase_c"/>
    <property type="match status" value="1"/>
</dbReference>
<feature type="domain" description="Response regulatory" evidence="15">
    <location>
        <begin position="672"/>
        <end position="790"/>
    </location>
</feature>
<dbReference type="Pfam" id="PF13188">
    <property type="entry name" value="PAS_8"/>
    <property type="match status" value="1"/>
</dbReference>
<dbReference type="FunFam" id="3.30.565.10:FF:000010">
    <property type="entry name" value="Sensor histidine kinase RcsC"/>
    <property type="match status" value="1"/>
</dbReference>
<reference evidence="17 18" key="1">
    <citation type="submission" date="2019-06" db="EMBL/GenBank/DDBJ databases">
        <title>Persicimonas caeni gen. nov., sp. nov., a predatory bacterium isolated from solar saltern.</title>
        <authorList>
            <person name="Wang S."/>
        </authorList>
    </citation>
    <scope>NUCLEOTIDE SEQUENCE [LARGE SCALE GENOMIC DNA]</scope>
    <source>
        <strain evidence="17 18">YN101</strain>
    </source>
</reference>
<dbReference type="InterPro" id="IPR004358">
    <property type="entry name" value="Sig_transdc_His_kin-like_C"/>
</dbReference>
<feature type="domain" description="Histidine kinase" evidence="14">
    <location>
        <begin position="291"/>
        <end position="509"/>
    </location>
</feature>
<dbReference type="InterPro" id="IPR003594">
    <property type="entry name" value="HATPase_dom"/>
</dbReference>
<dbReference type="EC" id="2.7.13.3" evidence="3"/>
<dbReference type="InterPro" id="IPR005467">
    <property type="entry name" value="His_kinase_dom"/>
</dbReference>
<proteinExistence type="predicted"/>
<dbReference type="RefSeq" id="WP_141197856.1">
    <property type="nucleotide sequence ID" value="NZ_CP041186.1"/>
</dbReference>
<keyword evidence="18" id="KW-1185">Reference proteome</keyword>
<name>A0A4Y6PT17_PERCE</name>
<evidence type="ECO:0000256" key="4">
    <source>
        <dbReference type="ARBA" id="ARBA00022475"/>
    </source>
</evidence>
<dbReference type="InterPro" id="IPR008207">
    <property type="entry name" value="Sig_transdc_His_kin_Hpt_dom"/>
</dbReference>
<feature type="modified residue" description="4-aspartylphosphate" evidence="13">
    <location>
        <position position="721"/>
    </location>
</feature>
<dbReference type="Gene3D" id="1.20.120.160">
    <property type="entry name" value="HPT domain"/>
    <property type="match status" value="1"/>
</dbReference>
<keyword evidence="8" id="KW-0067">ATP-binding</keyword>
<comment type="subcellular location">
    <subcellularLocation>
        <location evidence="2">Cell membrane</location>
        <topology evidence="2">Multi-pass membrane protein</topology>
    </subcellularLocation>
</comment>
<dbReference type="PROSITE" id="PS50110">
    <property type="entry name" value="RESPONSE_REGULATORY"/>
    <property type="match status" value="1"/>
</dbReference>
<gene>
    <name evidence="17" type="ORF">FIV42_11660</name>
</gene>
<dbReference type="GO" id="GO:0005886">
    <property type="term" value="C:plasma membrane"/>
    <property type="evidence" value="ECO:0007669"/>
    <property type="project" value="UniProtKB-SubCell"/>
</dbReference>
<feature type="domain" description="HPt" evidence="16">
    <location>
        <begin position="824"/>
        <end position="931"/>
    </location>
</feature>
<dbReference type="CDD" id="cd00082">
    <property type="entry name" value="HisKA"/>
    <property type="match status" value="1"/>
</dbReference>
<sequence>MAKPNDPTHSPAVDHRALERSAAHAPVALYQFQRLDDRAHIPFVTEPVERVLGVDAATMMREFDLDWLAARVDPNDWEDFSDAVAHSCHTGETFDQTFRFRAGEDQPWRWIRATSVAENNASGRVWHGSLQDVTSTIEKRQALDLTRRRLSTLVENVSVGLLVEDDRGQVEQLNRTLIELFAVDYDTDDLAGLPIEKCREILAPRFAEPDTAVAWFAQRRRERKPARHTFSMGDGRVLECIYRPLTDTSGEGAHLWQWHDVTDDKRAEGQLRQAKREAEAAVAAKSEFVARMSHELRTPLSGILGITELMTRSPLTEEQHEYCDIIAASGHTLLSIINEVLDFTRGEEGKLDHQSGPFDLYEVLFGAAKMLMANAANAGLDLAVHYPPDAPRTFVGDARKLRQVALNLIGNAIKFTDEGYVCVRVDVSEPVGASSKVRVEVCDTGVGIPPLDQDRLFEAFTQLPGQHRPGTGLGLAICRHFVESMGGTIGVDSTVGSGSTFWLELDLPRFEEATGDVLHTSLNDQRLLVVHECVAVRKLTEDYLRYAGASVHSFASVEEALAKLDVLCAAPFDALLVDEQRSAQSLREELSRRQADPPALILLDHRRQRAAGDHDTPSLEQPLHIHHLLDTVGAALSRRQDHDETVHDRNLRYCRTRPVTDPRIKRVNRPRRVLLVEDDPINCTVVTRMLETLRCAVTHAPDGPDAVAAAQASEFDLILMDCQLPTFTGIEATRRIRGLDTERTTHQPILALSANVMPEFRQACIEAGMDDFLLKPVNRDQLSRALLEWCGGETLDEASSAASDRIEPPVVFDRDALLARFDYEEDLVDAVVDAFCQDLPRRLDLMREAVKLRRSEDLDRHAHTLAGAASQVGADTIAQAAERIRQAIRAHDWDRVRYNIGWLFEESQLFGRLISGELTSVIDESEDETPS</sequence>
<evidence type="ECO:0000256" key="13">
    <source>
        <dbReference type="PROSITE-ProRule" id="PRU00169"/>
    </source>
</evidence>
<dbReference type="SUPFAM" id="SSF55874">
    <property type="entry name" value="ATPase domain of HSP90 chaperone/DNA topoisomerase II/histidine kinase"/>
    <property type="match status" value="1"/>
</dbReference>
<dbReference type="PROSITE" id="PS50109">
    <property type="entry name" value="HIS_KIN"/>
    <property type="match status" value="1"/>
</dbReference>
<dbReference type="Pfam" id="PF08447">
    <property type="entry name" value="PAS_3"/>
    <property type="match status" value="1"/>
</dbReference>
<dbReference type="Pfam" id="PF00512">
    <property type="entry name" value="HisKA"/>
    <property type="match status" value="1"/>
</dbReference>
<keyword evidence="11" id="KW-0472">Membrane</keyword>
<dbReference type="SMART" id="SM00387">
    <property type="entry name" value="HATPase_c"/>
    <property type="match status" value="1"/>
</dbReference>
<evidence type="ECO:0000256" key="11">
    <source>
        <dbReference type="ARBA" id="ARBA00023136"/>
    </source>
</evidence>
<dbReference type="Proteomes" id="UP000315995">
    <property type="component" value="Chromosome"/>
</dbReference>
<dbReference type="PRINTS" id="PR00344">
    <property type="entry name" value="BCTRLSENSOR"/>
</dbReference>
<dbReference type="SUPFAM" id="SSF52172">
    <property type="entry name" value="CheY-like"/>
    <property type="match status" value="2"/>
</dbReference>
<dbReference type="Gene3D" id="1.10.287.130">
    <property type="match status" value="1"/>
</dbReference>
<evidence type="ECO:0000256" key="2">
    <source>
        <dbReference type="ARBA" id="ARBA00004651"/>
    </source>
</evidence>
<keyword evidence="4" id="KW-1003">Cell membrane</keyword>
<dbReference type="InterPro" id="IPR000014">
    <property type="entry name" value="PAS"/>
</dbReference>
<dbReference type="SUPFAM" id="SSF47384">
    <property type="entry name" value="Homodimeric domain of signal transducing histidine kinase"/>
    <property type="match status" value="1"/>
</dbReference>
<dbReference type="InterPro" id="IPR001789">
    <property type="entry name" value="Sig_transdc_resp-reg_receiver"/>
</dbReference>
<dbReference type="Pfam" id="PF01627">
    <property type="entry name" value="Hpt"/>
    <property type="match status" value="1"/>
</dbReference>
<dbReference type="CDD" id="cd16922">
    <property type="entry name" value="HATPase_EvgS-ArcB-TorS-like"/>
    <property type="match status" value="1"/>
</dbReference>